<dbReference type="Pfam" id="PF02643">
    <property type="entry name" value="DUF192"/>
    <property type="match status" value="1"/>
</dbReference>
<dbReference type="PANTHER" id="PTHR37953">
    <property type="entry name" value="UPF0127 PROTEIN MJ1496"/>
    <property type="match status" value="1"/>
</dbReference>
<sequence length="190" mass="20588">MTFWLMSPNSVSADGSRRHRSGAVVLAFAMVILLIAAPGLATAAARVPAACAPDKVIFQTPTGQKSIAVEIADDVDERAQGLMFRRNLPEGEGMLFIYDSAREVSFWMRNTLIPLDMIFLDRTGVIRHVHAKARPLDETPIPGAVNGDPDPRRLMVLELAGGEAARLGLSPGQVMAHPRIPQPTAAWPCR</sequence>
<organism evidence="1 2">
    <name type="scientific">Paracoccus maritimus</name>
    <dbReference type="NCBI Taxonomy" id="2933292"/>
    <lineage>
        <taxon>Bacteria</taxon>
        <taxon>Pseudomonadati</taxon>
        <taxon>Pseudomonadota</taxon>
        <taxon>Alphaproteobacteria</taxon>
        <taxon>Rhodobacterales</taxon>
        <taxon>Paracoccaceae</taxon>
        <taxon>Paracoccus</taxon>
    </lineage>
</organism>
<evidence type="ECO:0000313" key="2">
    <source>
        <dbReference type="Proteomes" id="UP001320702"/>
    </source>
</evidence>
<name>A0ABT2K757_9RHOB</name>
<gene>
    <name evidence="1" type="ORF">MU516_05690</name>
</gene>
<dbReference type="Gene3D" id="2.60.120.1140">
    <property type="entry name" value="Protein of unknown function DUF192"/>
    <property type="match status" value="1"/>
</dbReference>
<dbReference type="Proteomes" id="UP001320702">
    <property type="component" value="Unassembled WGS sequence"/>
</dbReference>
<dbReference type="InterPro" id="IPR038695">
    <property type="entry name" value="Saro_0823-like_sf"/>
</dbReference>
<reference evidence="1 2" key="1">
    <citation type="submission" date="2022-04" db="EMBL/GenBank/DDBJ databases">
        <title>Paracoccus sp. YLB-12 draft genome sequence.</title>
        <authorList>
            <person name="Yu L."/>
        </authorList>
    </citation>
    <scope>NUCLEOTIDE SEQUENCE [LARGE SCALE GENOMIC DNA]</scope>
    <source>
        <strain evidence="1 2">YLB-12</strain>
    </source>
</reference>
<dbReference type="EMBL" id="JANAVZ010000003">
    <property type="protein sequence ID" value="MCT4332356.1"/>
    <property type="molecule type" value="Genomic_DNA"/>
</dbReference>
<comment type="caution">
    <text evidence="1">The sequence shown here is derived from an EMBL/GenBank/DDBJ whole genome shotgun (WGS) entry which is preliminary data.</text>
</comment>
<accession>A0ABT2K757</accession>
<dbReference type="RefSeq" id="WP_260276267.1">
    <property type="nucleotide sequence ID" value="NZ_JANAVZ010000003.1"/>
</dbReference>
<protein>
    <submittedName>
        <fullName evidence="1">DUF192 domain-containing protein</fullName>
    </submittedName>
</protein>
<proteinExistence type="predicted"/>
<dbReference type="PANTHER" id="PTHR37953:SF1">
    <property type="entry name" value="UPF0127 PROTEIN MJ1496"/>
    <property type="match status" value="1"/>
</dbReference>
<evidence type="ECO:0000313" key="1">
    <source>
        <dbReference type="EMBL" id="MCT4332356.1"/>
    </source>
</evidence>
<keyword evidence="2" id="KW-1185">Reference proteome</keyword>
<dbReference type="InterPro" id="IPR003795">
    <property type="entry name" value="DUF192"/>
</dbReference>